<evidence type="ECO:0000256" key="1">
    <source>
        <dbReference type="SAM" id="MobiDB-lite"/>
    </source>
</evidence>
<proteinExistence type="predicted"/>
<evidence type="ECO:0000313" key="2">
    <source>
        <dbReference type="EMBL" id="GFD58487.1"/>
    </source>
</evidence>
<gene>
    <name evidence="2" type="ORF">Tci_930456</name>
</gene>
<feature type="non-terminal residue" evidence="2">
    <location>
        <position position="1"/>
    </location>
</feature>
<protein>
    <submittedName>
        <fullName evidence="2">Uncharacterized protein</fullName>
    </submittedName>
</protein>
<accession>A0A699XFR4</accession>
<feature type="compositionally biased region" description="Basic residues" evidence="1">
    <location>
        <begin position="35"/>
        <end position="48"/>
    </location>
</feature>
<reference evidence="2" key="1">
    <citation type="journal article" date="2019" name="Sci. Rep.">
        <title>Draft genome of Tanacetum cinerariifolium, the natural source of mosquito coil.</title>
        <authorList>
            <person name="Yamashiro T."/>
            <person name="Shiraishi A."/>
            <person name="Satake H."/>
            <person name="Nakayama K."/>
        </authorList>
    </citation>
    <scope>NUCLEOTIDE SEQUENCE</scope>
</reference>
<organism evidence="2">
    <name type="scientific">Tanacetum cinerariifolium</name>
    <name type="common">Dalmatian daisy</name>
    <name type="synonym">Chrysanthemum cinerariifolium</name>
    <dbReference type="NCBI Taxonomy" id="118510"/>
    <lineage>
        <taxon>Eukaryota</taxon>
        <taxon>Viridiplantae</taxon>
        <taxon>Streptophyta</taxon>
        <taxon>Embryophyta</taxon>
        <taxon>Tracheophyta</taxon>
        <taxon>Spermatophyta</taxon>
        <taxon>Magnoliopsida</taxon>
        <taxon>eudicotyledons</taxon>
        <taxon>Gunneridae</taxon>
        <taxon>Pentapetalae</taxon>
        <taxon>asterids</taxon>
        <taxon>campanulids</taxon>
        <taxon>Asterales</taxon>
        <taxon>Asteraceae</taxon>
        <taxon>Asteroideae</taxon>
        <taxon>Anthemideae</taxon>
        <taxon>Anthemidinae</taxon>
        <taxon>Tanacetum</taxon>
    </lineage>
</organism>
<comment type="caution">
    <text evidence="2">The sequence shown here is derived from an EMBL/GenBank/DDBJ whole genome shotgun (WGS) entry which is preliminary data.</text>
</comment>
<sequence>PHAAERGRGHHRAAQCARALYRHLHPERYQPGQLHQRHYGAAARRRNGCPRQPRAAAAV</sequence>
<feature type="region of interest" description="Disordered" evidence="1">
    <location>
        <begin position="32"/>
        <end position="59"/>
    </location>
</feature>
<dbReference type="AlphaFoldDB" id="A0A699XFR4"/>
<dbReference type="EMBL" id="BKCJ011853582">
    <property type="protein sequence ID" value="GFD58487.1"/>
    <property type="molecule type" value="Genomic_DNA"/>
</dbReference>
<name>A0A699XFR4_TANCI</name>